<dbReference type="InterPro" id="IPR029240">
    <property type="entry name" value="MMS19_N"/>
</dbReference>
<dbReference type="PANTHER" id="PTHR12891">
    <property type="entry name" value="DNA REPAIR/TRANSCRIPTION PROTEIN MET18/MMS19"/>
    <property type="match status" value="1"/>
</dbReference>
<keyword evidence="2" id="KW-0677">Repeat</keyword>
<evidence type="ECO:0000256" key="1">
    <source>
        <dbReference type="ARBA" id="ARBA00004123"/>
    </source>
</evidence>
<feature type="domain" description="MMS19 C-terminal" evidence="5">
    <location>
        <begin position="320"/>
        <end position="517"/>
    </location>
</feature>
<keyword evidence="8" id="KW-1185">Reference proteome</keyword>
<accession>A0ABQ9JPX8</accession>
<keyword evidence="4" id="KW-0206">Cytoskeleton</keyword>
<gene>
    <name evidence="7" type="ORF">NQ317_008039</name>
</gene>
<dbReference type="SUPFAM" id="SSF48371">
    <property type="entry name" value="ARM repeat"/>
    <property type="match status" value="1"/>
</dbReference>
<keyword evidence="4" id="KW-0234">DNA repair</keyword>
<dbReference type="InterPro" id="IPR039920">
    <property type="entry name" value="MMS19"/>
</dbReference>
<keyword evidence="4" id="KW-0227">DNA damage</keyword>
<evidence type="ECO:0000313" key="7">
    <source>
        <dbReference type="EMBL" id="KAJ8980331.1"/>
    </source>
</evidence>
<dbReference type="EMBL" id="JAPWTJ010000266">
    <property type="protein sequence ID" value="KAJ8980331.1"/>
    <property type="molecule type" value="Genomic_DNA"/>
</dbReference>
<protein>
    <recommendedName>
        <fullName evidence="4">MMS19 nucleotide excision repair protein</fullName>
    </recommendedName>
</protein>
<keyword evidence="4" id="KW-0963">Cytoplasm</keyword>
<evidence type="ECO:0000256" key="2">
    <source>
        <dbReference type="ARBA" id="ARBA00022737"/>
    </source>
</evidence>
<comment type="function">
    <text evidence="4">Key component of the cytosolic iron-sulfur protein assembly (CIA) complex, a multiprotein complex that mediates the incorporation of iron-sulfur cluster into apoproteins specifically involved in DNA metabolism and genomic integrity. In the CIA complex, MMS19 acts as an adapter between early-acting CIA components and a subset of cellular target iron-sulfur proteins.</text>
</comment>
<comment type="similarity">
    <text evidence="4">Belongs to the MET18/MMS19 family.</text>
</comment>
<comment type="subunit">
    <text evidence="4">Component of the CIA complex.</text>
</comment>
<sequence>MDRRNSRHRSRYQKWGFFKIKLGLGWDGIIGVRDKAVSRDTLADALCPCLCAIPEFANYCIPLALEKLDSLLSMAKIDSLRLLKEGCNYFDASAYTKYASKIWSQIQKEIFSGADTEVKLECLSTLTIVMKKISQACDSSFRSVLSDISATVKGNFLPNSKITTSSEKKVIILNKLANFIKVYLNYHNKISFNDNEELESVYLLCLEATNEIEDDVRIAGFDSLSNLVDKLSINVRMILYERLHENLITPQENVIRIAMINCLKKFACVYQEEVKNVVLYKNKITDPIALDLYLNAFGAIAYIEYFKNVFIQTILNYTNDDIQLAIVAIKNLKISLEVKYVDSIFLKILLEEGIIPKLIDSVGAHIGTDEHTNYKLLKYFSTILKILIGTCDCETQNKIISYYLSKGNNIRERFSEMYVFLVDGLLTRSYISSFDPTIKSFLIKTSLLHKNDLVRDVAAQLLANLINKQVDDDDLNRYLDSVKEGCLQNINFNQSNVIITISWVTKALIMRNHIQANVWIELLDIENSGIHEFSSIGVNKLT</sequence>
<reference evidence="7" key="1">
    <citation type="journal article" date="2023" name="Insect Mol. Biol.">
        <title>Genome sequencing provides insights into the evolution of gene families encoding plant cell wall-degrading enzymes in longhorned beetles.</title>
        <authorList>
            <person name="Shin N.R."/>
            <person name="Okamura Y."/>
            <person name="Kirsch R."/>
            <person name="Pauchet Y."/>
        </authorList>
    </citation>
    <scope>NUCLEOTIDE SEQUENCE</scope>
    <source>
        <strain evidence="7">MMC_N1</strain>
    </source>
</reference>
<comment type="subcellular location">
    <subcellularLocation>
        <location evidence="4">Cytoplasm</location>
        <location evidence="4">Cytoskeleton</location>
        <location evidence="4">Spindle</location>
    </subcellularLocation>
    <subcellularLocation>
        <location evidence="1 4">Nucleus</location>
    </subcellularLocation>
</comment>
<evidence type="ECO:0000313" key="8">
    <source>
        <dbReference type="Proteomes" id="UP001162164"/>
    </source>
</evidence>
<dbReference type="InterPro" id="IPR024687">
    <property type="entry name" value="MMS19_C"/>
</dbReference>
<feature type="domain" description="MMS19 N-terminal" evidence="6">
    <location>
        <begin position="36"/>
        <end position="111"/>
    </location>
</feature>
<dbReference type="Proteomes" id="UP001162164">
    <property type="component" value="Unassembled WGS sequence"/>
</dbReference>
<evidence type="ECO:0000256" key="4">
    <source>
        <dbReference type="RuleBase" id="RU367072"/>
    </source>
</evidence>
<dbReference type="PANTHER" id="PTHR12891:SF0">
    <property type="entry name" value="MMS19 NUCLEOTIDE EXCISION REPAIR PROTEIN HOMOLOG"/>
    <property type="match status" value="1"/>
</dbReference>
<evidence type="ECO:0000259" key="5">
    <source>
        <dbReference type="Pfam" id="PF12460"/>
    </source>
</evidence>
<dbReference type="Pfam" id="PF14500">
    <property type="entry name" value="MMS19_N"/>
    <property type="match status" value="1"/>
</dbReference>
<comment type="caution">
    <text evidence="7">The sequence shown here is derived from an EMBL/GenBank/DDBJ whole genome shotgun (WGS) entry which is preliminary data.</text>
</comment>
<dbReference type="Pfam" id="PF12460">
    <property type="entry name" value="MMS19_C"/>
    <property type="match status" value="1"/>
</dbReference>
<dbReference type="InterPro" id="IPR016024">
    <property type="entry name" value="ARM-type_fold"/>
</dbReference>
<keyword evidence="3 4" id="KW-0539">Nucleus</keyword>
<name>A0ABQ9JPX8_9CUCU</name>
<evidence type="ECO:0000259" key="6">
    <source>
        <dbReference type="Pfam" id="PF14500"/>
    </source>
</evidence>
<organism evidence="7 8">
    <name type="scientific">Molorchus minor</name>
    <dbReference type="NCBI Taxonomy" id="1323400"/>
    <lineage>
        <taxon>Eukaryota</taxon>
        <taxon>Metazoa</taxon>
        <taxon>Ecdysozoa</taxon>
        <taxon>Arthropoda</taxon>
        <taxon>Hexapoda</taxon>
        <taxon>Insecta</taxon>
        <taxon>Pterygota</taxon>
        <taxon>Neoptera</taxon>
        <taxon>Endopterygota</taxon>
        <taxon>Coleoptera</taxon>
        <taxon>Polyphaga</taxon>
        <taxon>Cucujiformia</taxon>
        <taxon>Chrysomeloidea</taxon>
        <taxon>Cerambycidae</taxon>
        <taxon>Lamiinae</taxon>
        <taxon>Monochamini</taxon>
        <taxon>Molorchus</taxon>
    </lineage>
</organism>
<evidence type="ECO:0000256" key="3">
    <source>
        <dbReference type="ARBA" id="ARBA00023242"/>
    </source>
</evidence>
<proteinExistence type="inferred from homology"/>